<reference evidence="2" key="1">
    <citation type="submission" date="2023-03" db="EMBL/GenBank/DDBJ databases">
        <title>Massive genome expansion in bonnet fungi (Mycena s.s.) driven by repeated elements and novel gene families across ecological guilds.</title>
        <authorList>
            <consortium name="Lawrence Berkeley National Laboratory"/>
            <person name="Harder C.B."/>
            <person name="Miyauchi S."/>
            <person name="Viragh M."/>
            <person name="Kuo A."/>
            <person name="Thoen E."/>
            <person name="Andreopoulos B."/>
            <person name="Lu D."/>
            <person name="Skrede I."/>
            <person name="Drula E."/>
            <person name="Henrissat B."/>
            <person name="Morin E."/>
            <person name="Kohler A."/>
            <person name="Barry K."/>
            <person name="LaButti K."/>
            <person name="Morin E."/>
            <person name="Salamov A."/>
            <person name="Lipzen A."/>
            <person name="Mereny Z."/>
            <person name="Hegedus B."/>
            <person name="Baldrian P."/>
            <person name="Stursova M."/>
            <person name="Weitz H."/>
            <person name="Taylor A."/>
            <person name="Grigoriev I.V."/>
            <person name="Nagy L.G."/>
            <person name="Martin F."/>
            <person name="Kauserud H."/>
        </authorList>
    </citation>
    <scope>NUCLEOTIDE SEQUENCE</scope>
    <source>
        <strain evidence="2">CBHHK067</strain>
    </source>
</reference>
<evidence type="ECO:0000313" key="2">
    <source>
        <dbReference type="EMBL" id="KAJ7667369.1"/>
    </source>
</evidence>
<gene>
    <name evidence="2" type="ORF">B0H17DRAFT_1210267</name>
</gene>
<dbReference type="Proteomes" id="UP001221757">
    <property type="component" value="Unassembled WGS sequence"/>
</dbReference>
<name>A0AAD7CX42_MYCRO</name>
<keyword evidence="1" id="KW-0812">Transmembrane</keyword>
<dbReference type="EMBL" id="JARKIE010000201">
    <property type="protein sequence ID" value="KAJ7667369.1"/>
    <property type="molecule type" value="Genomic_DNA"/>
</dbReference>
<proteinExistence type="predicted"/>
<sequence>MTPIILHLVHIISYILFLVAPLPTSSVFSAAAAGTHTFPRRRAWRSVESSGRGVRAARVRVPAACNVVRGVHQGVRAARAGVVLAFYHPFFHHFRIYVPACSEGHQAPHARPRYLPRRALPRAPRPCPLRAMRWLAAASPWAITASP</sequence>
<protein>
    <submittedName>
        <fullName evidence="2">Uncharacterized protein</fullName>
    </submittedName>
</protein>
<keyword evidence="1" id="KW-1133">Transmembrane helix</keyword>
<evidence type="ECO:0000256" key="1">
    <source>
        <dbReference type="SAM" id="Phobius"/>
    </source>
</evidence>
<accession>A0AAD7CX42</accession>
<dbReference type="AlphaFoldDB" id="A0AAD7CX42"/>
<comment type="caution">
    <text evidence="2">The sequence shown here is derived from an EMBL/GenBank/DDBJ whole genome shotgun (WGS) entry which is preliminary data.</text>
</comment>
<keyword evidence="3" id="KW-1185">Reference proteome</keyword>
<organism evidence="2 3">
    <name type="scientific">Mycena rosella</name>
    <name type="common">Pink bonnet</name>
    <name type="synonym">Agaricus rosellus</name>
    <dbReference type="NCBI Taxonomy" id="1033263"/>
    <lineage>
        <taxon>Eukaryota</taxon>
        <taxon>Fungi</taxon>
        <taxon>Dikarya</taxon>
        <taxon>Basidiomycota</taxon>
        <taxon>Agaricomycotina</taxon>
        <taxon>Agaricomycetes</taxon>
        <taxon>Agaricomycetidae</taxon>
        <taxon>Agaricales</taxon>
        <taxon>Marasmiineae</taxon>
        <taxon>Mycenaceae</taxon>
        <taxon>Mycena</taxon>
    </lineage>
</organism>
<evidence type="ECO:0000313" key="3">
    <source>
        <dbReference type="Proteomes" id="UP001221757"/>
    </source>
</evidence>
<feature type="transmembrane region" description="Helical" evidence="1">
    <location>
        <begin position="12"/>
        <end position="35"/>
    </location>
</feature>
<keyword evidence="1" id="KW-0472">Membrane</keyword>